<protein>
    <submittedName>
        <fullName evidence="1">Uncharacterized protein</fullName>
    </submittedName>
</protein>
<comment type="caution">
    <text evidence="1">The sequence shown here is derived from an EMBL/GenBank/DDBJ whole genome shotgun (WGS) entry which is preliminary data.</text>
</comment>
<proteinExistence type="predicted"/>
<reference evidence="1" key="1">
    <citation type="submission" date="2020-09" db="EMBL/GenBank/DDBJ databases">
        <title>Taishania pollutisoli gen. nov., sp. nov., Isolated from Tetrabromobisphenol A-Contaminated Soil.</title>
        <authorList>
            <person name="Chen Q."/>
        </authorList>
    </citation>
    <scope>NUCLEOTIDE SEQUENCE</scope>
    <source>
        <strain evidence="1">CZZ-1</strain>
    </source>
</reference>
<dbReference type="Proteomes" id="UP000652681">
    <property type="component" value="Unassembled WGS sequence"/>
</dbReference>
<sequence>MERLQETLAKCDGIYTGRFWNMRCTVNQNTCQDRNPSMGKSLTISTKKKIRLKVGSKLVGNISKR</sequence>
<name>A0A8J6P5U1_9FLAO</name>
<evidence type="ECO:0000313" key="1">
    <source>
        <dbReference type="EMBL" id="MBC9812392.1"/>
    </source>
</evidence>
<keyword evidence="2" id="KW-1185">Reference proteome</keyword>
<organism evidence="1 2">
    <name type="scientific">Taishania pollutisoli</name>
    <dbReference type="NCBI Taxonomy" id="2766479"/>
    <lineage>
        <taxon>Bacteria</taxon>
        <taxon>Pseudomonadati</taxon>
        <taxon>Bacteroidota</taxon>
        <taxon>Flavobacteriia</taxon>
        <taxon>Flavobacteriales</taxon>
        <taxon>Crocinitomicaceae</taxon>
        <taxon>Taishania</taxon>
    </lineage>
</organism>
<accession>A0A8J6P5U1</accession>
<evidence type="ECO:0000313" key="2">
    <source>
        <dbReference type="Proteomes" id="UP000652681"/>
    </source>
</evidence>
<gene>
    <name evidence="1" type="ORF">H9Y05_07885</name>
</gene>
<dbReference type="EMBL" id="JACVEL010000004">
    <property type="protein sequence ID" value="MBC9812392.1"/>
    <property type="molecule type" value="Genomic_DNA"/>
</dbReference>
<dbReference type="AlphaFoldDB" id="A0A8J6P5U1"/>